<name>A0ABD1K2Q3_9TELE</name>
<evidence type="ECO:0000256" key="2">
    <source>
        <dbReference type="ARBA" id="ARBA00022737"/>
    </source>
</evidence>
<proteinExistence type="predicted"/>
<dbReference type="InterPro" id="IPR015919">
    <property type="entry name" value="Cadherin-like_sf"/>
</dbReference>
<feature type="compositionally biased region" description="Basic and acidic residues" evidence="6">
    <location>
        <begin position="862"/>
        <end position="908"/>
    </location>
</feature>
<keyword evidence="3 5" id="KW-0106">Calcium</keyword>
<dbReference type="SMART" id="SM00112">
    <property type="entry name" value="CA"/>
    <property type="match status" value="4"/>
</dbReference>
<feature type="domain" description="Cadherin" evidence="8">
    <location>
        <begin position="338"/>
        <end position="441"/>
    </location>
</feature>
<dbReference type="Proteomes" id="UP001591681">
    <property type="component" value="Unassembled WGS sequence"/>
</dbReference>
<evidence type="ECO:0000259" key="8">
    <source>
        <dbReference type="PROSITE" id="PS50268"/>
    </source>
</evidence>
<dbReference type="PANTHER" id="PTHR24027">
    <property type="entry name" value="CADHERIN-23"/>
    <property type="match status" value="1"/>
</dbReference>
<keyword evidence="10" id="KW-1185">Reference proteome</keyword>
<gene>
    <name evidence="9" type="ORF">ACEWY4_010728</name>
</gene>
<dbReference type="AlphaFoldDB" id="A0ABD1K2Q3"/>
<dbReference type="PROSITE" id="PS50268">
    <property type="entry name" value="CADHERIN_2"/>
    <property type="match status" value="4"/>
</dbReference>
<keyword evidence="7" id="KW-0812">Transmembrane</keyword>
<dbReference type="EMBL" id="JBHFQA010000009">
    <property type="protein sequence ID" value="KAL2093416.1"/>
    <property type="molecule type" value="Genomic_DNA"/>
</dbReference>
<keyword evidence="4 7" id="KW-0472">Membrane</keyword>
<feature type="domain" description="Cadherin" evidence="8">
    <location>
        <begin position="481"/>
        <end position="562"/>
    </location>
</feature>
<evidence type="ECO:0000256" key="6">
    <source>
        <dbReference type="SAM" id="MobiDB-lite"/>
    </source>
</evidence>
<dbReference type="PRINTS" id="PR00205">
    <property type="entry name" value="CADHERIN"/>
</dbReference>
<dbReference type="InterPro" id="IPR039808">
    <property type="entry name" value="Cadherin"/>
</dbReference>
<accession>A0ABD1K2Q3</accession>
<evidence type="ECO:0000313" key="9">
    <source>
        <dbReference type="EMBL" id="KAL2093416.1"/>
    </source>
</evidence>
<organism evidence="9 10">
    <name type="scientific">Coilia grayii</name>
    <name type="common">Gray's grenadier anchovy</name>
    <dbReference type="NCBI Taxonomy" id="363190"/>
    <lineage>
        <taxon>Eukaryota</taxon>
        <taxon>Metazoa</taxon>
        <taxon>Chordata</taxon>
        <taxon>Craniata</taxon>
        <taxon>Vertebrata</taxon>
        <taxon>Euteleostomi</taxon>
        <taxon>Actinopterygii</taxon>
        <taxon>Neopterygii</taxon>
        <taxon>Teleostei</taxon>
        <taxon>Clupei</taxon>
        <taxon>Clupeiformes</taxon>
        <taxon>Clupeoidei</taxon>
        <taxon>Engraulidae</taxon>
        <taxon>Coilinae</taxon>
        <taxon>Coilia</taxon>
    </lineage>
</organism>
<evidence type="ECO:0000313" key="10">
    <source>
        <dbReference type="Proteomes" id="UP001591681"/>
    </source>
</evidence>
<evidence type="ECO:0000256" key="3">
    <source>
        <dbReference type="ARBA" id="ARBA00022837"/>
    </source>
</evidence>
<sequence>MAIKSRVRQPRLKSPGPPCALKYSLQPRAPPSLWALATLCYTWPYLSTGEWLSGPYLSVPIYKLVVLRGEPVHRLQEEEVDMDRRNCLFTREAMESLTEESRGEQLGDINIIDRYARQLGDINIVDRYARQLGDIEFSNRYAEYMRSKAKISTICTLLRRMQNAKKSGFGGDAERVNTLLKQYMCPRDAAVVSTAPQIGVSPADMKCSGLRSPGVMPPSGLRSPAVLSVALLLALVGQGQAQQICSSSTTAPEVPEDTALGTVIASITADEGVVLSITKNFDGTFDIQGLNLILTKALDYENVTSYVVQIQCSKGDEILNIQVPVIVTNVNDEKPEFALPVYELAVDELVPVGTSVGDVIATDKDGNLLFYKLDPPQEYFYLQTVNLPTIRVQKRFDYDTVPRVDFKLVVQDTETSTPPSFTATTSVIITIRDIDNRPPWFQPCTETNIGQSTVCLSAGYQGKVNLTQQTVGVLTLQPNALYAVDGDKSINAAISYRIMSGNDDNIFDIGESTGNITMQKPADVKGPIVLNVMAFQTVNSDQFSTTTVTFEVLNMTRHPPKFEQDTYEGHISLDAGVGSLVLEGKDSTKPLQVQATDQDFANGFNPDVKYEVQGNSNFSITQQGFIIMVNKVPAGPVSIQVRAVDTTTDEEAVASVEVEVTPETTTTTAMPSTTTDMPSTTTDMPSTTTDTPSTTTDMSTATTDVVSSSTVMTSSLTSAMSSQPTTPQTTTDRGDVAAGVYRVEDMAAVGATLGALLLISAVLIIVMALQIRGHSTHLKKIQEISHFHSNLAGVSPGLKDGVQYSNDGFQGDGDDGSTGGSKLSDESDLQMDELDQRPATTRAAEPHYETAKADAASLAESSRSDKEVKPILTKERRDDEGYKAVWFKEDIDPDAKDEVTIIPDRAEHDDDDGADDDDDDVDDDREEDDVSVDGESDFNQVTTDIDQNSDDDDFPQTSDL</sequence>
<protein>
    <recommendedName>
        <fullName evidence="8">Cadherin domain-containing protein</fullName>
    </recommendedName>
</protein>
<reference evidence="9 10" key="1">
    <citation type="submission" date="2024-09" db="EMBL/GenBank/DDBJ databases">
        <title>A chromosome-level genome assembly of Gray's grenadier anchovy, Coilia grayii.</title>
        <authorList>
            <person name="Fu Z."/>
        </authorList>
    </citation>
    <scope>NUCLEOTIDE SEQUENCE [LARGE SCALE GENOMIC DNA]</scope>
    <source>
        <strain evidence="9">G4</strain>
        <tissue evidence="9">Muscle</tissue>
    </source>
</reference>
<comment type="subcellular location">
    <subcellularLocation>
        <location evidence="1">Membrane</location>
    </subcellularLocation>
</comment>
<dbReference type="Gene3D" id="2.60.40.60">
    <property type="entry name" value="Cadherins"/>
    <property type="match status" value="4"/>
</dbReference>
<dbReference type="PANTHER" id="PTHR24027:SF414">
    <property type="entry name" value="CADHERIN-RELATED FAMILY MEMBER 5 ISOFORM X1"/>
    <property type="match status" value="1"/>
</dbReference>
<comment type="caution">
    <text evidence="9">The sequence shown here is derived from an EMBL/GenBank/DDBJ whole genome shotgun (WGS) entry which is preliminary data.</text>
</comment>
<evidence type="ECO:0000256" key="5">
    <source>
        <dbReference type="PROSITE-ProRule" id="PRU00043"/>
    </source>
</evidence>
<keyword evidence="7" id="KW-1133">Transmembrane helix</keyword>
<evidence type="ECO:0000256" key="7">
    <source>
        <dbReference type="SAM" id="Phobius"/>
    </source>
</evidence>
<dbReference type="CDD" id="cd11304">
    <property type="entry name" value="Cadherin_repeat"/>
    <property type="match status" value="4"/>
</dbReference>
<feature type="domain" description="Cadherin" evidence="8">
    <location>
        <begin position="563"/>
        <end position="673"/>
    </location>
</feature>
<feature type="region of interest" description="Disordered" evidence="6">
    <location>
        <begin position="802"/>
        <end position="960"/>
    </location>
</feature>
<feature type="transmembrane region" description="Helical" evidence="7">
    <location>
        <begin position="746"/>
        <end position="769"/>
    </location>
</feature>
<evidence type="ECO:0000256" key="1">
    <source>
        <dbReference type="ARBA" id="ARBA00004370"/>
    </source>
</evidence>
<dbReference type="SUPFAM" id="SSF49313">
    <property type="entry name" value="Cadherin-like"/>
    <property type="match status" value="4"/>
</dbReference>
<feature type="domain" description="Cadherin" evidence="8">
    <location>
        <begin position="246"/>
        <end position="337"/>
    </location>
</feature>
<keyword evidence="2" id="KW-0677">Repeat</keyword>
<dbReference type="Pfam" id="PF00028">
    <property type="entry name" value="Cadherin"/>
    <property type="match status" value="1"/>
</dbReference>
<dbReference type="InterPro" id="IPR002126">
    <property type="entry name" value="Cadherin-like_dom"/>
</dbReference>
<evidence type="ECO:0000256" key="4">
    <source>
        <dbReference type="ARBA" id="ARBA00023136"/>
    </source>
</evidence>
<feature type="compositionally biased region" description="Acidic residues" evidence="6">
    <location>
        <begin position="909"/>
        <end position="936"/>
    </location>
</feature>
<dbReference type="GO" id="GO:0016020">
    <property type="term" value="C:membrane"/>
    <property type="evidence" value="ECO:0007669"/>
    <property type="project" value="UniProtKB-SubCell"/>
</dbReference>
<feature type="region of interest" description="Disordered" evidence="6">
    <location>
        <begin position="660"/>
        <end position="706"/>
    </location>
</feature>
<dbReference type="GO" id="GO:0005509">
    <property type="term" value="F:calcium ion binding"/>
    <property type="evidence" value="ECO:0007669"/>
    <property type="project" value="UniProtKB-UniRule"/>
</dbReference>